<evidence type="ECO:0000313" key="1">
    <source>
        <dbReference type="EMBL" id="TNN71623.1"/>
    </source>
</evidence>
<sequence length="87" mass="9119">MFLSSDRFVFSWTSGVAAAPEAPAAAPASTKHAFTSTPPQPGNRVHVQTVNTQVGTERAAGVSGPPDKTCRFANRLALVGWVGLVRI</sequence>
<proteinExistence type="predicted"/>
<name>A0A4Z2I306_9TELE</name>
<reference evidence="1 2" key="1">
    <citation type="submission" date="2019-03" db="EMBL/GenBank/DDBJ databases">
        <title>First draft genome of Liparis tanakae, snailfish: a comprehensive survey of snailfish specific genes.</title>
        <authorList>
            <person name="Kim W."/>
            <person name="Song I."/>
            <person name="Jeong J.-H."/>
            <person name="Kim D."/>
            <person name="Kim S."/>
            <person name="Ryu S."/>
            <person name="Song J.Y."/>
            <person name="Lee S.K."/>
        </authorList>
    </citation>
    <scope>NUCLEOTIDE SEQUENCE [LARGE SCALE GENOMIC DNA]</scope>
    <source>
        <tissue evidence="1">Muscle</tissue>
    </source>
</reference>
<gene>
    <name evidence="1" type="ORF">EYF80_018148</name>
</gene>
<organism evidence="1 2">
    <name type="scientific">Liparis tanakae</name>
    <name type="common">Tanaka's snailfish</name>
    <dbReference type="NCBI Taxonomy" id="230148"/>
    <lineage>
        <taxon>Eukaryota</taxon>
        <taxon>Metazoa</taxon>
        <taxon>Chordata</taxon>
        <taxon>Craniata</taxon>
        <taxon>Vertebrata</taxon>
        <taxon>Euteleostomi</taxon>
        <taxon>Actinopterygii</taxon>
        <taxon>Neopterygii</taxon>
        <taxon>Teleostei</taxon>
        <taxon>Neoteleostei</taxon>
        <taxon>Acanthomorphata</taxon>
        <taxon>Eupercaria</taxon>
        <taxon>Perciformes</taxon>
        <taxon>Cottioidei</taxon>
        <taxon>Cottales</taxon>
        <taxon>Liparidae</taxon>
        <taxon>Liparis</taxon>
    </lineage>
</organism>
<dbReference type="EMBL" id="SRLO01000147">
    <property type="protein sequence ID" value="TNN71623.1"/>
    <property type="molecule type" value="Genomic_DNA"/>
</dbReference>
<dbReference type="AlphaFoldDB" id="A0A4Z2I306"/>
<dbReference type="Proteomes" id="UP000314294">
    <property type="component" value="Unassembled WGS sequence"/>
</dbReference>
<keyword evidence="2" id="KW-1185">Reference proteome</keyword>
<evidence type="ECO:0000313" key="2">
    <source>
        <dbReference type="Proteomes" id="UP000314294"/>
    </source>
</evidence>
<comment type="caution">
    <text evidence="1">The sequence shown here is derived from an EMBL/GenBank/DDBJ whole genome shotgun (WGS) entry which is preliminary data.</text>
</comment>
<protein>
    <submittedName>
        <fullName evidence="1">Uncharacterized protein</fullName>
    </submittedName>
</protein>
<accession>A0A4Z2I306</accession>